<sequence>MTTEMVDRWADTKKYHRSWYWYDWANSAFVTTVGTVLFGPYLTNIAQEAACPGLADDEKCTTTLYAVPAASGLPSWVWVLALVTTLVLATLTVLQFRADTKANRTASGAAKGLLAGTGAALLAFVLMAPLDPGSAASYTTTLATIVSAVLLMIVGAIADRSEQPARLLGIFAWLGAAAACMLFFLVGTNWRFGALMMIIATIGLGASLVVYDAILVRIAHPDDRDKVSSRGWALGYLGGGLLLALNLVIVSKPDLIGVDKGMAVRISMLSAGLWWALFTLIPVLGLRRLRGSAVARDGQVHLADAPSEGAVGGSIAQLQHTFRDLKKYPQTLMFLLAYLFFNDGIQTVIASSSIYGAEQLKFAQEQLIALILLVQFVAFGGALFFGWLASKFGAWRTILWSLVAWSAIVVMAFFVPEKAFLPFIALGVLIGIVLGGSQALSRSLFSQLVPRAREAEFFAFYQAMERGTSWFGTFVFGLVHQVTHSYRPAIVALILFFALGWFFLRKVDVRQGIKDAGNEMPAVV</sequence>
<accession>N0E3P3</accession>
<evidence type="ECO:0000256" key="3">
    <source>
        <dbReference type="ARBA" id="ARBA00022692"/>
    </source>
</evidence>
<feature type="transmembrane region" description="Helical" evidence="6">
    <location>
        <begin position="485"/>
        <end position="504"/>
    </location>
</feature>
<dbReference type="InterPro" id="IPR024671">
    <property type="entry name" value="Atg22-like"/>
</dbReference>
<dbReference type="Proteomes" id="UP000013167">
    <property type="component" value="Unassembled WGS sequence"/>
</dbReference>
<dbReference type="eggNOG" id="COG2270">
    <property type="taxonomic scope" value="Bacteria"/>
</dbReference>
<feature type="transmembrane region" description="Helical" evidence="6">
    <location>
        <begin position="231"/>
        <end position="250"/>
    </location>
</feature>
<dbReference type="InterPro" id="IPR020846">
    <property type="entry name" value="MFS_dom"/>
</dbReference>
<comment type="subcellular location">
    <subcellularLocation>
        <location evidence="1">Cell membrane</location>
        <topology evidence="1">Multi-pass membrane protein</topology>
    </subcellularLocation>
</comment>
<feature type="transmembrane region" description="Helical" evidence="6">
    <location>
        <begin position="332"/>
        <end position="355"/>
    </location>
</feature>
<feature type="transmembrane region" description="Helical" evidence="6">
    <location>
        <begin position="397"/>
        <end position="415"/>
    </location>
</feature>
<feature type="transmembrane region" description="Helical" evidence="6">
    <location>
        <begin position="367"/>
        <end position="390"/>
    </location>
</feature>
<dbReference type="PANTHER" id="PTHR23519:SF1">
    <property type="entry name" value="AUTOPHAGY-RELATED PROTEIN 22"/>
    <property type="match status" value="1"/>
</dbReference>
<dbReference type="Gene3D" id="1.20.1250.20">
    <property type="entry name" value="MFS general substrate transporter like domains"/>
    <property type="match status" value="1"/>
</dbReference>
<feature type="transmembrane region" description="Helical" evidence="6">
    <location>
        <begin position="457"/>
        <end position="479"/>
    </location>
</feature>
<feature type="transmembrane region" description="Helical" evidence="6">
    <location>
        <begin position="76"/>
        <end position="96"/>
    </location>
</feature>
<dbReference type="HOGENOM" id="CLU_017518_3_0_11"/>
<evidence type="ECO:0000259" key="7">
    <source>
        <dbReference type="PROSITE" id="PS50850"/>
    </source>
</evidence>
<protein>
    <submittedName>
        <fullName evidence="8">Major facilitator superfamily permease</fullName>
    </submittedName>
</protein>
<dbReference type="PANTHER" id="PTHR23519">
    <property type="entry name" value="AUTOPHAGY-RELATED PROTEIN 22"/>
    <property type="match status" value="1"/>
</dbReference>
<dbReference type="EMBL" id="CAIZ01000126">
    <property type="protein sequence ID" value="CCH70335.1"/>
    <property type="molecule type" value="Genomic_DNA"/>
</dbReference>
<dbReference type="OrthoDB" id="9768783at2"/>
<dbReference type="PROSITE" id="PS50850">
    <property type="entry name" value="MFS"/>
    <property type="match status" value="1"/>
</dbReference>
<feature type="transmembrane region" description="Helical" evidence="6">
    <location>
        <begin position="21"/>
        <end position="42"/>
    </location>
</feature>
<feature type="transmembrane region" description="Helical" evidence="6">
    <location>
        <begin position="192"/>
        <end position="219"/>
    </location>
</feature>
<dbReference type="GO" id="GO:0022857">
    <property type="term" value="F:transmembrane transporter activity"/>
    <property type="evidence" value="ECO:0007669"/>
    <property type="project" value="InterPro"/>
</dbReference>
<dbReference type="InterPro" id="IPR050495">
    <property type="entry name" value="ATG22/LtaA_families"/>
</dbReference>
<keyword evidence="3 6" id="KW-0812">Transmembrane</keyword>
<dbReference type="Pfam" id="PF11700">
    <property type="entry name" value="ATG22"/>
    <property type="match status" value="1"/>
</dbReference>
<evidence type="ECO:0000256" key="6">
    <source>
        <dbReference type="SAM" id="Phobius"/>
    </source>
</evidence>
<evidence type="ECO:0000313" key="9">
    <source>
        <dbReference type="Proteomes" id="UP000013167"/>
    </source>
</evidence>
<name>N0E3P3_9MICO</name>
<evidence type="ECO:0000313" key="8">
    <source>
        <dbReference type="EMBL" id="CCH70335.1"/>
    </source>
</evidence>
<feature type="transmembrane region" description="Helical" evidence="6">
    <location>
        <begin position="136"/>
        <end position="158"/>
    </location>
</feature>
<dbReference type="AlphaFoldDB" id="N0E3P3"/>
<gene>
    <name evidence="8" type="ORF">BN10_560028</name>
</gene>
<feature type="transmembrane region" description="Helical" evidence="6">
    <location>
        <begin position="421"/>
        <end position="445"/>
    </location>
</feature>
<dbReference type="GO" id="GO:0005886">
    <property type="term" value="C:plasma membrane"/>
    <property type="evidence" value="ECO:0007669"/>
    <property type="project" value="UniProtKB-SubCell"/>
</dbReference>
<evidence type="ECO:0000256" key="4">
    <source>
        <dbReference type="ARBA" id="ARBA00022989"/>
    </source>
</evidence>
<proteinExistence type="predicted"/>
<feature type="transmembrane region" description="Helical" evidence="6">
    <location>
        <begin position="165"/>
        <end position="186"/>
    </location>
</feature>
<organism evidence="8 9">
    <name type="scientific">Phycicoccus elongatus Lp2</name>
    <dbReference type="NCBI Taxonomy" id="1193181"/>
    <lineage>
        <taxon>Bacteria</taxon>
        <taxon>Bacillati</taxon>
        <taxon>Actinomycetota</taxon>
        <taxon>Actinomycetes</taxon>
        <taxon>Micrococcales</taxon>
        <taxon>Intrasporangiaceae</taxon>
        <taxon>Phycicoccus</taxon>
    </lineage>
</organism>
<dbReference type="InterPro" id="IPR036259">
    <property type="entry name" value="MFS_trans_sf"/>
</dbReference>
<comment type="caution">
    <text evidence="8">The sequence shown here is derived from an EMBL/GenBank/DDBJ whole genome shotgun (WGS) entry which is preliminary data.</text>
</comment>
<feature type="transmembrane region" description="Helical" evidence="6">
    <location>
        <begin position="262"/>
        <end position="286"/>
    </location>
</feature>
<dbReference type="RefSeq" id="WP_010850184.1">
    <property type="nucleotide sequence ID" value="NZ_HF570956.1"/>
</dbReference>
<dbReference type="SUPFAM" id="SSF103473">
    <property type="entry name" value="MFS general substrate transporter"/>
    <property type="match status" value="1"/>
</dbReference>
<evidence type="ECO:0000256" key="2">
    <source>
        <dbReference type="ARBA" id="ARBA00022448"/>
    </source>
</evidence>
<feature type="domain" description="Major facilitator superfamily (MFS) profile" evidence="7">
    <location>
        <begin position="332"/>
        <end position="524"/>
    </location>
</feature>
<reference evidence="8 9" key="1">
    <citation type="journal article" date="2013" name="ISME J.">
        <title>A metabolic model for members of the genus Tetrasphaera involved in enhanced biological phosphorus removal.</title>
        <authorList>
            <person name="Kristiansen R."/>
            <person name="Nguyen H.T.T."/>
            <person name="Saunders A.M."/>
            <person name="Nielsen J.L."/>
            <person name="Wimmer R."/>
            <person name="Le V.Q."/>
            <person name="McIlroy S.J."/>
            <person name="Petrovski S."/>
            <person name="Seviour R.J."/>
            <person name="Calteau A."/>
            <person name="Nielsen K.L."/>
            <person name="Nielsen P.H."/>
        </authorList>
    </citation>
    <scope>NUCLEOTIDE SEQUENCE [LARGE SCALE GENOMIC DNA]</scope>
    <source>
        <strain evidence="8 9">Lp2</strain>
    </source>
</reference>
<evidence type="ECO:0000256" key="1">
    <source>
        <dbReference type="ARBA" id="ARBA00004651"/>
    </source>
</evidence>
<dbReference type="STRING" id="1193181.BN10_560028"/>
<keyword evidence="9" id="KW-1185">Reference proteome</keyword>
<keyword evidence="4 6" id="KW-1133">Transmembrane helix</keyword>
<keyword evidence="5 6" id="KW-0472">Membrane</keyword>
<feature type="transmembrane region" description="Helical" evidence="6">
    <location>
        <begin position="108"/>
        <end position="130"/>
    </location>
</feature>
<evidence type="ECO:0000256" key="5">
    <source>
        <dbReference type="ARBA" id="ARBA00023136"/>
    </source>
</evidence>
<keyword evidence="2" id="KW-0813">Transport</keyword>